<dbReference type="PANTHER" id="PTHR43056">
    <property type="entry name" value="PEPTIDASE S9 PROLYL OLIGOPEPTIDASE"/>
    <property type="match status" value="1"/>
</dbReference>
<dbReference type="InterPro" id="IPR013736">
    <property type="entry name" value="Xaa-Pro_dipept_C"/>
</dbReference>
<dbReference type="SUPFAM" id="SSF49785">
    <property type="entry name" value="Galactose-binding domain-like"/>
    <property type="match status" value="1"/>
</dbReference>
<feature type="chain" id="PRO_5046007796" evidence="2">
    <location>
        <begin position="21"/>
        <end position="646"/>
    </location>
</feature>
<evidence type="ECO:0000256" key="2">
    <source>
        <dbReference type="SAM" id="SignalP"/>
    </source>
</evidence>
<feature type="domain" description="Xaa-Pro dipeptidyl-peptidase C-terminal" evidence="3">
    <location>
        <begin position="375"/>
        <end position="637"/>
    </location>
</feature>
<comment type="caution">
    <text evidence="4">The sequence shown here is derived from an EMBL/GenBank/DDBJ whole genome shotgun (WGS) entry which is preliminary data.</text>
</comment>
<keyword evidence="5" id="KW-1185">Reference proteome</keyword>
<dbReference type="Proteomes" id="UP001597044">
    <property type="component" value="Unassembled WGS sequence"/>
</dbReference>
<protein>
    <submittedName>
        <fullName evidence="4">CocE/NonD family hydrolase</fullName>
    </submittedName>
</protein>
<accession>A0ABW3HI90</accession>
<dbReference type="NCBIfam" id="TIGR00976">
    <property type="entry name" value="CocE_NonD"/>
    <property type="match status" value="1"/>
</dbReference>
<dbReference type="Pfam" id="PF08530">
    <property type="entry name" value="PepX_C"/>
    <property type="match status" value="1"/>
</dbReference>
<dbReference type="Gene3D" id="3.40.50.1820">
    <property type="entry name" value="alpha/beta hydrolase"/>
    <property type="match status" value="1"/>
</dbReference>
<dbReference type="SUPFAM" id="SSF53474">
    <property type="entry name" value="alpha/beta-Hydrolases"/>
    <property type="match status" value="1"/>
</dbReference>
<dbReference type="Gene3D" id="2.60.120.260">
    <property type="entry name" value="Galactose-binding domain-like"/>
    <property type="match status" value="1"/>
</dbReference>
<organism evidence="4 5">
    <name type="scientific">Paraperlucidibaca wandonensis</name>
    <dbReference type="NCBI Taxonomy" id="1268273"/>
    <lineage>
        <taxon>Bacteria</taxon>
        <taxon>Pseudomonadati</taxon>
        <taxon>Pseudomonadota</taxon>
        <taxon>Gammaproteobacteria</taxon>
        <taxon>Moraxellales</taxon>
        <taxon>Moraxellaceae</taxon>
        <taxon>Paraperlucidibaca</taxon>
    </lineage>
</organism>
<dbReference type="PROSITE" id="PS51257">
    <property type="entry name" value="PROKAR_LIPOPROTEIN"/>
    <property type="match status" value="1"/>
</dbReference>
<dbReference type="EMBL" id="JBHTIT010000001">
    <property type="protein sequence ID" value="MFD0949899.1"/>
    <property type="molecule type" value="Genomic_DNA"/>
</dbReference>
<dbReference type="RefSeq" id="WP_379070024.1">
    <property type="nucleotide sequence ID" value="NZ_JBHTIT010000001.1"/>
</dbReference>
<reference evidence="5" key="1">
    <citation type="journal article" date="2019" name="Int. J. Syst. Evol. Microbiol.">
        <title>The Global Catalogue of Microorganisms (GCM) 10K type strain sequencing project: providing services to taxonomists for standard genome sequencing and annotation.</title>
        <authorList>
            <consortium name="The Broad Institute Genomics Platform"/>
            <consortium name="The Broad Institute Genome Sequencing Center for Infectious Disease"/>
            <person name="Wu L."/>
            <person name="Ma J."/>
        </authorList>
    </citation>
    <scope>NUCLEOTIDE SEQUENCE [LARGE SCALE GENOMIC DNA]</scope>
    <source>
        <strain evidence="5">CCUG 63419</strain>
    </source>
</reference>
<dbReference type="GO" id="GO:0016787">
    <property type="term" value="F:hydrolase activity"/>
    <property type="evidence" value="ECO:0007669"/>
    <property type="project" value="UniProtKB-KW"/>
</dbReference>
<dbReference type="Pfam" id="PF02129">
    <property type="entry name" value="Peptidase_S15"/>
    <property type="match status" value="1"/>
</dbReference>
<dbReference type="InterPro" id="IPR005674">
    <property type="entry name" value="CocE/Ser_esterase"/>
</dbReference>
<proteinExistence type="predicted"/>
<gene>
    <name evidence="4" type="ORF">ACFQ0F_05775</name>
</gene>
<dbReference type="InterPro" id="IPR000383">
    <property type="entry name" value="Xaa-Pro-like_dom"/>
</dbReference>
<dbReference type="InterPro" id="IPR050585">
    <property type="entry name" value="Xaa-Pro_dipeptidyl-ppase/CocE"/>
</dbReference>
<keyword evidence="2" id="KW-0732">Signal</keyword>
<dbReference type="InterPro" id="IPR008979">
    <property type="entry name" value="Galactose-bd-like_sf"/>
</dbReference>
<dbReference type="Gene3D" id="1.10.3020.10">
    <property type="entry name" value="alpha-amino acid ester hydrolase ( Helical cap domain)"/>
    <property type="match status" value="1"/>
</dbReference>
<dbReference type="InterPro" id="IPR029058">
    <property type="entry name" value="AB_hydrolase_fold"/>
</dbReference>
<dbReference type="SMART" id="SM00939">
    <property type="entry name" value="PepX_C"/>
    <property type="match status" value="1"/>
</dbReference>
<name>A0ABW3HI90_9GAMM</name>
<evidence type="ECO:0000313" key="4">
    <source>
        <dbReference type="EMBL" id="MFD0949899.1"/>
    </source>
</evidence>
<feature type="signal peptide" evidence="2">
    <location>
        <begin position="1"/>
        <end position="20"/>
    </location>
</feature>
<dbReference type="PANTHER" id="PTHR43056:SF10">
    <property type="entry name" value="COCE_NOND FAMILY, PUTATIVE (AFU_ORTHOLOGUE AFUA_7G00600)-RELATED"/>
    <property type="match status" value="1"/>
</dbReference>
<evidence type="ECO:0000259" key="3">
    <source>
        <dbReference type="SMART" id="SM00939"/>
    </source>
</evidence>
<sequence>MVIRSILAISITSLMLSACGGSSSSSDSTSPVAERQVPVMKLGTRSAESETYGSAAPAADSAWSDYDPAPTFSSSKEIPLQFITMDDGVKLAVKVTLPSNAANFNEGPFPIILVQTSYNTSLGSFTPAIGGADPLMTSHGYATVVVDVRGTGNSQGEWEAFGEREQKDYSQVVEWAATQSWSDGRIGLFGVSYLGITTMLTAQQQHPAVKAAFPIVPLGDAYRDIVFTGGQVNPTFIPLWITLVTGLGALPLEGIAADPATGITALLSHITGAVTNFQVPTILKALLGDQGTAADGDFWAKRSPLENADKIKVPTFVVGGLFDLFQRSEPLWFERLKGSVPTKLLLGPWTHIEAAGVPSNGLPQDGVPELNKIQLRWFDQYVKGLPVGADRMPNVTQYVLGEERYVTSSDWPHAQMKPQQYFFQADKSLLKDQPSEKASQSIALQAPIFGLCSQSLSQWTAGIAGLLPLPCFDDDSINQKSSVVFSTPALEDDLYINGPMQANVWMTTTTQETSVSVRISDFDPATGKSRPLSNGLLSASFRAVDESRSRIIDGVMIQPWHPFTTESVLPVKPNEPMLMQVEIFPTSAKIAKGHSLKVSLSTSNLAQGLQPVLSSLIKGPLGLATFLVGPEHPSSVVLPVVPNSAL</sequence>
<evidence type="ECO:0000256" key="1">
    <source>
        <dbReference type="ARBA" id="ARBA00022801"/>
    </source>
</evidence>
<keyword evidence="1 4" id="KW-0378">Hydrolase</keyword>
<evidence type="ECO:0000313" key="5">
    <source>
        <dbReference type="Proteomes" id="UP001597044"/>
    </source>
</evidence>